<organism evidence="2">
    <name type="scientific">Florenciella parvula</name>
    <dbReference type="NCBI Taxonomy" id="236787"/>
    <lineage>
        <taxon>Eukaryota</taxon>
        <taxon>Sar</taxon>
        <taxon>Stramenopiles</taxon>
        <taxon>Ochrophyta</taxon>
        <taxon>Dictyochophyceae</taxon>
        <taxon>Florenciellales</taxon>
        <taxon>Florenciella</taxon>
    </lineage>
</organism>
<feature type="transmembrane region" description="Helical" evidence="1">
    <location>
        <begin position="114"/>
        <end position="136"/>
    </location>
</feature>
<keyword evidence="1" id="KW-0472">Membrane</keyword>
<feature type="transmembrane region" description="Helical" evidence="1">
    <location>
        <begin position="70"/>
        <end position="86"/>
    </location>
</feature>
<dbReference type="EMBL" id="HBGT01026968">
    <property type="protein sequence ID" value="CAD9437946.1"/>
    <property type="molecule type" value="Transcribed_RNA"/>
</dbReference>
<gene>
    <name evidence="2" type="ORF">FPAR1323_LOCUS14016</name>
</gene>
<sequence length="288" mass="33360">MISFEEENEDLLGSHKSPYFWEEPDPWYYQLRDVIYDDCVFAYSQTRDTILDFSGDQAYYKLAWYLRYNPVYWAAFAVCSTSLFVGKRAHDFLHQGERVRLDETEAEHDTRIMWIYPTDGVACMLAMMDLALIAYMGDGGVFQSATGTDDLLSLVITSTVFVANCRFYAAMKNRNAWEVKMMIVTNVVYATSLTVILSLGISEVGWFNHYWTLPRRITFFMRVLQLNFIIAGACTTASRLWYDYDEEDHRHPMTFYSMVPAALLLGAIIVPVIFIVTISARYTWYAIL</sequence>
<name>A0A7S2CWZ9_9STRA</name>
<keyword evidence="1" id="KW-0812">Transmembrane</keyword>
<protein>
    <submittedName>
        <fullName evidence="2">Uncharacterized protein</fullName>
    </submittedName>
</protein>
<dbReference type="AlphaFoldDB" id="A0A7S2CWZ9"/>
<feature type="transmembrane region" description="Helical" evidence="1">
    <location>
        <begin position="254"/>
        <end position="278"/>
    </location>
</feature>
<keyword evidence="1" id="KW-1133">Transmembrane helix</keyword>
<evidence type="ECO:0000313" key="2">
    <source>
        <dbReference type="EMBL" id="CAD9437946.1"/>
    </source>
</evidence>
<accession>A0A7S2CWZ9</accession>
<feature type="transmembrane region" description="Helical" evidence="1">
    <location>
        <begin position="181"/>
        <end position="207"/>
    </location>
</feature>
<reference evidence="2" key="1">
    <citation type="submission" date="2021-01" db="EMBL/GenBank/DDBJ databases">
        <authorList>
            <person name="Corre E."/>
            <person name="Pelletier E."/>
            <person name="Niang G."/>
            <person name="Scheremetjew M."/>
            <person name="Finn R."/>
            <person name="Kale V."/>
            <person name="Holt S."/>
            <person name="Cochrane G."/>
            <person name="Meng A."/>
            <person name="Brown T."/>
            <person name="Cohen L."/>
        </authorList>
    </citation>
    <scope>NUCLEOTIDE SEQUENCE</scope>
    <source>
        <strain evidence="2">RCC1693</strain>
    </source>
</reference>
<feature type="transmembrane region" description="Helical" evidence="1">
    <location>
        <begin position="219"/>
        <end position="242"/>
    </location>
</feature>
<evidence type="ECO:0000256" key="1">
    <source>
        <dbReference type="SAM" id="Phobius"/>
    </source>
</evidence>
<proteinExistence type="predicted"/>
<feature type="transmembrane region" description="Helical" evidence="1">
    <location>
        <begin position="151"/>
        <end position="169"/>
    </location>
</feature>